<accession>A0A914C5I7</accession>
<dbReference type="Proteomes" id="UP000887540">
    <property type="component" value="Unplaced"/>
</dbReference>
<evidence type="ECO:0000313" key="1">
    <source>
        <dbReference type="Proteomes" id="UP000887540"/>
    </source>
</evidence>
<dbReference type="AlphaFoldDB" id="A0A914C5I7"/>
<reference evidence="2" key="1">
    <citation type="submission" date="2022-11" db="UniProtKB">
        <authorList>
            <consortium name="WormBaseParasite"/>
        </authorList>
    </citation>
    <scope>IDENTIFICATION</scope>
</reference>
<organism evidence="1 2">
    <name type="scientific">Acrobeloides nanus</name>
    <dbReference type="NCBI Taxonomy" id="290746"/>
    <lineage>
        <taxon>Eukaryota</taxon>
        <taxon>Metazoa</taxon>
        <taxon>Ecdysozoa</taxon>
        <taxon>Nematoda</taxon>
        <taxon>Chromadorea</taxon>
        <taxon>Rhabditida</taxon>
        <taxon>Tylenchina</taxon>
        <taxon>Cephalobomorpha</taxon>
        <taxon>Cephaloboidea</taxon>
        <taxon>Cephalobidae</taxon>
        <taxon>Acrobeloides</taxon>
    </lineage>
</organism>
<evidence type="ECO:0000313" key="2">
    <source>
        <dbReference type="WBParaSite" id="ACRNAN_Path_270.g1000.t1"/>
    </source>
</evidence>
<keyword evidence="1" id="KW-1185">Reference proteome</keyword>
<sequence>MHVLNVEVFHYKVNQQTRYCLALVNAILVAKMNLSIHEVYQMLNKRYLIICGIFVSLIKYIIKQFGECKSVFDFCYTLA</sequence>
<proteinExistence type="predicted"/>
<name>A0A914C5I7_9BILA</name>
<dbReference type="WBParaSite" id="ACRNAN_Path_270.g1000.t1">
    <property type="protein sequence ID" value="ACRNAN_Path_270.g1000.t1"/>
    <property type="gene ID" value="ACRNAN_Path_270.g1000"/>
</dbReference>
<protein>
    <submittedName>
        <fullName evidence="2">Uncharacterized protein</fullName>
    </submittedName>
</protein>